<proteinExistence type="predicted"/>
<dbReference type="Pfam" id="PF11911">
    <property type="entry name" value="DUF3429"/>
    <property type="match status" value="1"/>
</dbReference>
<gene>
    <name evidence="2" type="ORF">BDD16_001297</name>
</gene>
<feature type="transmembrane region" description="Helical" evidence="1">
    <location>
        <begin position="34"/>
        <end position="59"/>
    </location>
</feature>
<dbReference type="PANTHER" id="PTHR15887:SF1">
    <property type="entry name" value="TRANSMEMBRANE PROTEIN 69"/>
    <property type="match status" value="1"/>
</dbReference>
<dbReference type="InterPro" id="IPR021836">
    <property type="entry name" value="DUF3429"/>
</dbReference>
<name>A0A7Y9QWQ6_9BURK</name>
<protein>
    <recommendedName>
        <fullName evidence="4">DUF3429 domain-containing protein</fullName>
    </recommendedName>
</protein>
<sequence>MSVPDRLAVRLGHAGLVPFVLGALLAMLVRADVLPYVVLSLSVYAGMIVSFLGGIHWGILMMARDATPRRLVWAVTPSLFGWVSVVMPPHAGLVIQALLLIVCYLVDRRVYPAYGLSKWLTLRFRLTLVASMSCFLAAAAASN</sequence>
<keyword evidence="3" id="KW-1185">Reference proteome</keyword>
<evidence type="ECO:0000313" key="2">
    <source>
        <dbReference type="EMBL" id="NYG32311.1"/>
    </source>
</evidence>
<reference evidence="2 3" key="1">
    <citation type="submission" date="2020-07" db="EMBL/GenBank/DDBJ databases">
        <title>Genomic Encyclopedia of Archaeal and Bacterial Type Strains, Phase II (KMG-II): from individual species to whole genera.</title>
        <authorList>
            <person name="Goeker M."/>
        </authorList>
    </citation>
    <scope>NUCLEOTIDE SEQUENCE [LARGE SCALE GENOMIC DNA]</scope>
    <source>
        <strain evidence="2 3">DSM 21226</strain>
    </source>
</reference>
<feature type="transmembrane region" description="Helical" evidence="1">
    <location>
        <begin position="93"/>
        <end position="110"/>
    </location>
</feature>
<dbReference type="AlphaFoldDB" id="A0A7Y9QWQ6"/>
<comment type="caution">
    <text evidence="2">The sequence shown here is derived from an EMBL/GenBank/DDBJ whole genome shotgun (WGS) entry which is preliminary data.</text>
</comment>
<feature type="transmembrane region" description="Helical" evidence="1">
    <location>
        <begin position="122"/>
        <end position="141"/>
    </location>
</feature>
<dbReference type="PANTHER" id="PTHR15887">
    <property type="entry name" value="TRANSMEMBRANE PROTEIN 69"/>
    <property type="match status" value="1"/>
</dbReference>
<evidence type="ECO:0008006" key="4">
    <source>
        <dbReference type="Google" id="ProtNLM"/>
    </source>
</evidence>
<keyword evidence="1" id="KW-0812">Transmembrane</keyword>
<accession>A0A7Y9QWQ6</accession>
<dbReference type="EMBL" id="JACCFH010000001">
    <property type="protein sequence ID" value="NYG32311.1"/>
    <property type="molecule type" value="Genomic_DNA"/>
</dbReference>
<organism evidence="2 3">
    <name type="scientific">Sphaerotilus montanus</name>
    <dbReference type="NCBI Taxonomy" id="522889"/>
    <lineage>
        <taxon>Bacteria</taxon>
        <taxon>Pseudomonadati</taxon>
        <taxon>Pseudomonadota</taxon>
        <taxon>Betaproteobacteria</taxon>
        <taxon>Burkholderiales</taxon>
        <taxon>Sphaerotilaceae</taxon>
        <taxon>Sphaerotilus</taxon>
    </lineage>
</organism>
<feature type="transmembrane region" description="Helical" evidence="1">
    <location>
        <begin position="7"/>
        <end position="28"/>
    </location>
</feature>
<keyword evidence="1" id="KW-1133">Transmembrane helix</keyword>
<dbReference type="Proteomes" id="UP000518288">
    <property type="component" value="Unassembled WGS sequence"/>
</dbReference>
<evidence type="ECO:0000313" key="3">
    <source>
        <dbReference type="Proteomes" id="UP000518288"/>
    </source>
</evidence>
<evidence type="ECO:0000256" key="1">
    <source>
        <dbReference type="SAM" id="Phobius"/>
    </source>
</evidence>
<keyword evidence="1" id="KW-0472">Membrane</keyword>